<reference evidence="7" key="1">
    <citation type="submission" date="2021-06" db="EMBL/GenBank/DDBJ databases">
        <title>Genome-based taxonomic framework of Microbacterium strains isolated from marine environment, the description of four new species and reclassification of four preexisting species.</title>
        <authorList>
            <person name="Lee S.D."/>
            <person name="Kim S.-M."/>
            <person name="Byeon Y.-S."/>
            <person name="Yang H.L."/>
            <person name="Kim I.S."/>
        </authorList>
    </citation>
    <scope>NUCLEOTIDE SEQUENCE</scope>
    <source>
        <strain evidence="7">KACC 20510</strain>
    </source>
</reference>
<evidence type="ECO:0000256" key="1">
    <source>
        <dbReference type="ARBA" id="ARBA00023015"/>
    </source>
</evidence>
<feature type="region of interest" description="Disordered" evidence="4">
    <location>
        <begin position="289"/>
        <end position="308"/>
    </location>
</feature>
<dbReference type="SUPFAM" id="SSF53697">
    <property type="entry name" value="SIS domain"/>
    <property type="match status" value="1"/>
</dbReference>
<evidence type="ECO:0000259" key="5">
    <source>
        <dbReference type="PROSITE" id="PS51071"/>
    </source>
</evidence>
<evidence type="ECO:0000313" key="8">
    <source>
        <dbReference type="Proteomes" id="UP001172731"/>
    </source>
</evidence>
<dbReference type="InterPro" id="IPR046348">
    <property type="entry name" value="SIS_dom_sf"/>
</dbReference>
<protein>
    <submittedName>
        <fullName evidence="7">MurR/RpiR family transcriptional regulator</fullName>
    </submittedName>
</protein>
<dbReference type="InterPro" id="IPR009057">
    <property type="entry name" value="Homeodomain-like_sf"/>
</dbReference>
<dbReference type="Pfam" id="PF01380">
    <property type="entry name" value="SIS"/>
    <property type="match status" value="1"/>
</dbReference>
<organism evidence="7 8">
    <name type="scientific">Microbacterium aurantiacum</name>
    <dbReference type="NCBI Taxonomy" id="162393"/>
    <lineage>
        <taxon>Bacteria</taxon>
        <taxon>Bacillati</taxon>
        <taxon>Actinomycetota</taxon>
        <taxon>Actinomycetes</taxon>
        <taxon>Micrococcales</taxon>
        <taxon>Microbacteriaceae</taxon>
        <taxon>Microbacterium</taxon>
    </lineage>
</organism>
<dbReference type="PROSITE" id="PS51464">
    <property type="entry name" value="SIS"/>
    <property type="match status" value="1"/>
</dbReference>
<dbReference type="Gene3D" id="3.40.50.10490">
    <property type="entry name" value="Glucose-6-phosphate isomerase like protein, domain 1"/>
    <property type="match status" value="1"/>
</dbReference>
<proteinExistence type="predicted"/>
<evidence type="ECO:0000256" key="4">
    <source>
        <dbReference type="SAM" id="MobiDB-lite"/>
    </source>
</evidence>
<dbReference type="PANTHER" id="PTHR30514">
    <property type="entry name" value="GLUCOKINASE"/>
    <property type="match status" value="1"/>
</dbReference>
<feature type="domain" description="SIS" evidence="6">
    <location>
        <begin position="133"/>
        <end position="272"/>
    </location>
</feature>
<dbReference type="InterPro" id="IPR001347">
    <property type="entry name" value="SIS_dom"/>
</dbReference>
<sequence>MSQETAPDADEPRSMLGRIQARKDRLRPAEAKVANVVLADPSSVIRMTLAEMAAAASVSEPTILRFATAVGCDGFHEFRIELAQSVALGIPATQSAITVDDDVPTTVSKVFDYTITSLDHARRHLDTDRLAQAIDVLVDARNILFIGLGASGIVAMDAEQKFPLFGKPCAAPVDYHQQFLAASVADEHTAVVAISNIGRTASVLDAVRMARSRNAMTIGITGSQNALAEAVDVPLVVQSLDNTDIYTPTLSRLAQLVIVDVLATSVMLRRPAADMEHLREMKRELSRMRSGDFAAHEDASAADRVEPQ</sequence>
<dbReference type="Gene3D" id="1.10.10.10">
    <property type="entry name" value="Winged helix-like DNA-binding domain superfamily/Winged helix DNA-binding domain"/>
    <property type="match status" value="1"/>
</dbReference>
<evidence type="ECO:0000313" key="7">
    <source>
        <dbReference type="EMBL" id="MDN4465635.1"/>
    </source>
</evidence>
<dbReference type="Pfam" id="PF01418">
    <property type="entry name" value="HTH_6"/>
    <property type="match status" value="1"/>
</dbReference>
<dbReference type="PANTHER" id="PTHR30514:SF1">
    <property type="entry name" value="HTH-TYPE TRANSCRIPTIONAL REGULATOR HEXR-RELATED"/>
    <property type="match status" value="1"/>
</dbReference>
<dbReference type="EMBL" id="JAHWXI010000026">
    <property type="protein sequence ID" value="MDN4465635.1"/>
    <property type="molecule type" value="Genomic_DNA"/>
</dbReference>
<accession>A0ABT8FWN1</accession>
<name>A0ABT8FWN1_9MICO</name>
<dbReference type="InterPro" id="IPR047640">
    <property type="entry name" value="RpiR-like"/>
</dbReference>
<dbReference type="InterPro" id="IPR000281">
    <property type="entry name" value="HTH_RpiR"/>
</dbReference>
<keyword evidence="1" id="KW-0805">Transcription regulation</keyword>
<dbReference type="Proteomes" id="UP001172731">
    <property type="component" value="Unassembled WGS sequence"/>
</dbReference>
<dbReference type="InterPro" id="IPR035472">
    <property type="entry name" value="RpiR-like_SIS"/>
</dbReference>
<gene>
    <name evidence="7" type="ORF">KZC48_14705</name>
</gene>
<dbReference type="InterPro" id="IPR036388">
    <property type="entry name" value="WH-like_DNA-bd_sf"/>
</dbReference>
<keyword evidence="2" id="KW-0238">DNA-binding</keyword>
<comment type="caution">
    <text evidence="7">The sequence shown here is derived from an EMBL/GenBank/DDBJ whole genome shotgun (WGS) entry which is preliminary data.</text>
</comment>
<evidence type="ECO:0000256" key="2">
    <source>
        <dbReference type="ARBA" id="ARBA00023125"/>
    </source>
</evidence>
<keyword evidence="3" id="KW-0804">Transcription</keyword>
<keyword evidence="8" id="KW-1185">Reference proteome</keyword>
<dbReference type="PROSITE" id="PS51071">
    <property type="entry name" value="HTH_RPIR"/>
    <property type="match status" value="1"/>
</dbReference>
<evidence type="ECO:0000259" key="6">
    <source>
        <dbReference type="PROSITE" id="PS51464"/>
    </source>
</evidence>
<evidence type="ECO:0000256" key="3">
    <source>
        <dbReference type="ARBA" id="ARBA00023163"/>
    </source>
</evidence>
<dbReference type="RefSeq" id="WP_301135670.1">
    <property type="nucleotide sequence ID" value="NZ_BAAAUQ010000024.1"/>
</dbReference>
<dbReference type="CDD" id="cd05013">
    <property type="entry name" value="SIS_RpiR"/>
    <property type="match status" value="1"/>
</dbReference>
<feature type="domain" description="HTH rpiR-type" evidence="5">
    <location>
        <begin position="13"/>
        <end position="89"/>
    </location>
</feature>
<dbReference type="SUPFAM" id="SSF46689">
    <property type="entry name" value="Homeodomain-like"/>
    <property type="match status" value="1"/>
</dbReference>